<name>A0A1Q9CJX9_SYMMI</name>
<comment type="caution">
    <text evidence="4">The sequence shown here is derived from an EMBL/GenBank/DDBJ whole genome shotgun (WGS) entry which is preliminary data.</text>
</comment>
<sequence>MPSFTQDAHDAQKYRALSIVKALTRCFRPLSVIAALRFLLHGGAELPRLFTMSSVRWTPSREALRRLQLLARQGAWWQVLAELQEWPSRGCTPDVVALSVGITACARAAKWQDAIGLVSAMSKMGVRPNTVAYNSMIAACSTGQAWEMALGCLQHMTHLGLADVISLNSVLHGLAGGLQWLRALHLLQDALAELSPSKLDAFTFNAAMNACRLQWVQSLALLQVMLQARLLPDVVTCSSLVSSCTSCSHWARALTVYYDILQVLPEGRYSLKLGPRGVVSAVSRNLTIQASTLCGQLNGKLPSAVAKFALGILVLTPLILLVPLAAIELLAYGLLLIVLAAAVSALTWWPAPASTEKVKIMRAPGSLAGRLRSARAGGEHRRMAAVLREDSDELEAEELVEEVGSIVGAFVATRTDNELREEFNNLEGEGEFVQIKFELLGGSITISVTLAYWSSLPRPGYIYDYMNQRPRSIVDLGREDAGVVTYRNQATFVSAGLTFAEAFERTGRHTAPNMLIASVTRSEHRREPPVNRPCSLRFVINADASAVRLLEKCPDGSVRPWLGVASLVRDGTMMADSPCHELAEMLNMRWSIVSQVNPHVVPLSLALFLAGRLRHSGQQPGEDYFGDVPLLHGAEVSLPAEPSCTSCFSRLGRKAFWHQALKSLLFASRAVPMTMKIVAAAAGAIAFQALGGLFASPARAAWGWFMDVPTGLGFTCSEGTSLGCASPAGCEDSNFTCTVVPDAGMSCDVTSTNVVCSIQGGAQNFVPDSASPMCAQVNTSDHYNNASLSWSTVPTCGTTTSTTAGASTSDASMEVVGFAAAALATAQLL</sequence>
<dbReference type="Pfam" id="PF13041">
    <property type="entry name" value="PPR_2"/>
    <property type="match status" value="1"/>
</dbReference>
<gene>
    <name evidence="4" type="ORF">AK812_SmicGene36028</name>
</gene>
<evidence type="ECO:0000313" key="5">
    <source>
        <dbReference type="Proteomes" id="UP000186817"/>
    </source>
</evidence>
<organism evidence="4 5">
    <name type="scientific">Symbiodinium microadriaticum</name>
    <name type="common">Dinoflagellate</name>
    <name type="synonym">Zooxanthella microadriatica</name>
    <dbReference type="NCBI Taxonomy" id="2951"/>
    <lineage>
        <taxon>Eukaryota</taxon>
        <taxon>Sar</taxon>
        <taxon>Alveolata</taxon>
        <taxon>Dinophyceae</taxon>
        <taxon>Suessiales</taxon>
        <taxon>Symbiodiniaceae</taxon>
        <taxon>Symbiodinium</taxon>
    </lineage>
</organism>
<dbReference type="EMBL" id="LSRX01001130">
    <property type="protein sequence ID" value="OLP83224.1"/>
    <property type="molecule type" value="Genomic_DNA"/>
</dbReference>
<reference evidence="4 5" key="1">
    <citation type="submission" date="2016-02" db="EMBL/GenBank/DDBJ databases">
        <title>Genome analysis of coral dinoflagellate symbionts highlights evolutionary adaptations to a symbiotic lifestyle.</title>
        <authorList>
            <person name="Aranda M."/>
            <person name="Li Y."/>
            <person name="Liew Y.J."/>
            <person name="Baumgarten S."/>
            <person name="Simakov O."/>
            <person name="Wilson M."/>
            <person name="Piel J."/>
            <person name="Ashoor H."/>
            <person name="Bougouffa S."/>
            <person name="Bajic V.B."/>
            <person name="Ryu T."/>
            <person name="Ravasi T."/>
            <person name="Bayer T."/>
            <person name="Micklem G."/>
            <person name="Kim H."/>
            <person name="Bhak J."/>
            <person name="Lajeunesse T.C."/>
            <person name="Voolstra C.R."/>
        </authorList>
    </citation>
    <scope>NUCLEOTIDE SEQUENCE [LARGE SCALE GENOMIC DNA]</scope>
    <source>
        <strain evidence="4 5">CCMP2467</strain>
    </source>
</reference>
<keyword evidence="3" id="KW-1133">Transmembrane helix</keyword>
<dbReference type="OrthoDB" id="10049244at2759"/>
<evidence type="ECO:0000256" key="1">
    <source>
        <dbReference type="ARBA" id="ARBA00022737"/>
    </source>
</evidence>
<feature type="transmembrane region" description="Helical" evidence="3">
    <location>
        <begin position="329"/>
        <end position="349"/>
    </location>
</feature>
<accession>A0A1Q9CJX9</accession>
<dbReference type="InterPro" id="IPR002885">
    <property type="entry name" value="PPR_rpt"/>
</dbReference>
<dbReference type="Gene3D" id="1.25.40.10">
    <property type="entry name" value="Tetratricopeptide repeat domain"/>
    <property type="match status" value="2"/>
</dbReference>
<keyword evidence="5" id="KW-1185">Reference proteome</keyword>
<dbReference type="PANTHER" id="PTHR47447:SF17">
    <property type="entry name" value="OS12G0638900 PROTEIN"/>
    <property type="match status" value="1"/>
</dbReference>
<proteinExistence type="predicted"/>
<keyword evidence="3" id="KW-0472">Membrane</keyword>
<dbReference type="Proteomes" id="UP000186817">
    <property type="component" value="Unassembled WGS sequence"/>
</dbReference>
<evidence type="ECO:0000256" key="2">
    <source>
        <dbReference type="PROSITE-ProRule" id="PRU00708"/>
    </source>
</evidence>
<dbReference type="AlphaFoldDB" id="A0A1Q9CJX9"/>
<keyword evidence="1" id="KW-0677">Repeat</keyword>
<evidence type="ECO:0000256" key="3">
    <source>
        <dbReference type="SAM" id="Phobius"/>
    </source>
</evidence>
<evidence type="ECO:0000313" key="4">
    <source>
        <dbReference type="EMBL" id="OLP83224.1"/>
    </source>
</evidence>
<feature type="repeat" description="PPR" evidence="2">
    <location>
        <begin position="94"/>
        <end position="128"/>
    </location>
</feature>
<dbReference type="PROSITE" id="PS51375">
    <property type="entry name" value="PPR"/>
    <property type="match status" value="1"/>
</dbReference>
<protein>
    <submittedName>
        <fullName evidence="4">Pentatricopeptide repeat-containing protein, mitochondrial</fullName>
    </submittedName>
</protein>
<dbReference type="PANTHER" id="PTHR47447">
    <property type="entry name" value="OS03G0856100 PROTEIN"/>
    <property type="match status" value="1"/>
</dbReference>
<keyword evidence="3" id="KW-0812">Transmembrane</keyword>
<feature type="transmembrane region" description="Helical" evidence="3">
    <location>
        <begin position="304"/>
        <end position="322"/>
    </location>
</feature>
<dbReference type="InterPro" id="IPR011990">
    <property type="entry name" value="TPR-like_helical_dom_sf"/>
</dbReference>